<evidence type="ECO:0008006" key="4">
    <source>
        <dbReference type="Google" id="ProtNLM"/>
    </source>
</evidence>
<keyword evidence="1" id="KW-0732">Signal</keyword>
<dbReference type="AlphaFoldDB" id="A0A7K1SKN8"/>
<accession>A0A7K1SKN8</accession>
<feature type="chain" id="PRO_5029788415" description="Outer membrane protein beta-barrel domain-containing protein" evidence="1">
    <location>
        <begin position="24"/>
        <end position="183"/>
    </location>
</feature>
<proteinExistence type="predicted"/>
<reference evidence="2 3" key="1">
    <citation type="submission" date="2019-12" db="EMBL/GenBank/DDBJ databases">
        <title>Spirosoma sp. HMF4905 genome sequencing and assembly.</title>
        <authorList>
            <person name="Kang H."/>
            <person name="Cha I."/>
            <person name="Kim H."/>
            <person name="Joh K."/>
        </authorList>
    </citation>
    <scope>NUCLEOTIDE SEQUENCE [LARGE SCALE GENOMIC DNA]</scope>
    <source>
        <strain evidence="2 3">HMF4905</strain>
    </source>
</reference>
<evidence type="ECO:0000313" key="2">
    <source>
        <dbReference type="EMBL" id="MVM34273.1"/>
    </source>
</evidence>
<gene>
    <name evidence="2" type="ORF">GO755_29855</name>
</gene>
<protein>
    <recommendedName>
        <fullName evidence="4">Outer membrane protein beta-barrel domain-containing protein</fullName>
    </recommendedName>
</protein>
<dbReference type="EMBL" id="WPIN01000015">
    <property type="protein sequence ID" value="MVM34273.1"/>
    <property type="molecule type" value="Genomic_DNA"/>
</dbReference>
<dbReference type="Proteomes" id="UP000436006">
    <property type="component" value="Unassembled WGS sequence"/>
</dbReference>
<dbReference type="RefSeq" id="WP_157589100.1">
    <property type="nucleotide sequence ID" value="NZ_WPIN01000015.1"/>
</dbReference>
<organism evidence="2 3">
    <name type="scientific">Spirosoma arboris</name>
    <dbReference type="NCBI Taxonomy" id="2682092"/>
    <lineage>
        <taxon>Bacteria</taxon>
        <taxon>Pseudomonadati</taxon>
        <taxon>Bacteroidota</taxon>
        <taxon>Cytophagia</taxon>
        <taxon>Cytophagales</taxon>
        <taxon>Cytophagaceae</taxon>
        <taxon>Spirosoma</taxon>
    </lineage>
</organism>
<evidence type="ECO:0000256" key="1">
    <source>
        <dbReference type="SAM" id="SignalP"/>
    </source>
</evidence>
<sequence>MKRFFYLCLIGIFSCVITQTVFAQKPVLANTKTTFSKGSWQIGLKDGYGSSPILGNRNTAQLTAGYYVANRLLIGLAGSYTRELSEYVINRNLVSLGPLVRYQFISGRISPYAELSYQLGRRGTNTEQLVSFTPGLSIGLLAGLRLDLSYNFQYSHLDLGYNLFGEASRQPQIGISYLIKSRQ</sequence>
<evidence type="ECO:0000313" key="3">
    <source>
        <dbReference type="Proteomes" id="UP000436006"/>
    </source>
</evidence>
<keyword evidence="3" id="KW-1185">Reference proteome</keyword>
<name>A0A7K1SKN8_9BACT</name>
<comment type="caution">
    <text evidence="2">The sequence shown here is derived from an EMBL/GenBank/DDBJ whole genome shotgun (WGS) entry which is preliminary data.</text>
</comment>
<dbReference type="PROSITE" id="PS51257">
    <property type="entry name" value="PROKAR_LIPOPROTEIN"/>
    <property type="match status" value="1"/>
</dbReference>
<feature type="signal peptide" evidence="1">
    <location>
        <begin position="1"/>
        <end position="23"/>
    </location>
</feature>